<evidence type="ECO:0000256" key="2">
    <source>
        <dbReference type="ARBA" id="ARBA00023125"/>
    </source>
</evidence>
<accession>A0ABU4RTY8</accession>
<dbReference type="Proteomes" id="UP001274321">
    <property type="component" value="Unassembled WGS sequence"/>
</dbReference>
<evidence type="ECO:0000313" key="6">
    <source>
        <dbReference type="EMBL" id="MDX6807130.1"/>
    </source>
</evidence>
<evidence type="ECO:0000256" key="4">
    <source>
        <dbReference type="SAM" id="MobiDB-lite"/>
    </source>
</evidence>
<keyword evidence="1" id="KW-0805">Transcription regulation</keyword>
<evidence type="ECO:0000256" key="1">
    <source>
        <dbReference type="ARBA" id="ARBA00023015"/>
    </source>
</evidence>
<evidence type="ECO:0000313" key="7">
    <source>
        <dbReference type="Proteomes" id="UP001274321"/>
    </source>
</evidence>
<evidence type="ECO:0000259" key="5">
    <source>
        <dbReference type="Pfam" id="PF13545"/>
    </source>
</evidence>
<protein>
    <submittedName>
        <fullName evidence="6">Crp/Fnr family transcriptional regulator</fullName>
    </submittedName>
</protein>
<dbReference type="Pfam" id="PF13545">
    <property type="entry name" value="HTH_Crp_2"/>
    <property type="match status" value="1"/>
</dbReference>
<dbReference type="SUPFAM" id="SSF51206">
    <property type="entry name" value="cAMP-binding domain-like"/>
    <property type="match status" value="1"/>
</dbReference>
<reference evidence="6 7" key="1">
    <citation type="submission" date="2023-11" db="EMBL/GenBank/DDBJ databases">
        <authorList>
            <person name="Bao R."/>
        </authorList>
    </citation>
    <scope>NUCLEOTIDE SEQUENCE [LARGE SCALE GENOMIC DNA]</scope>
    <source>
        <strain evidence="6 7">PJ23</strain>
    </source>
</reference>
<dbReference type="InterPro" id="IPR014710">
    <property type="entry name" value="RmlC-like_jellyroll"/>
</dbReference>
<dbReference type="Gene3D" id="2.60.120.10">
    <property type="entry name" value="Jelly Rolls"/>
    <property type="match status" value="1"/>
</dbReference>
<name>A0ABU4RTY8_9HYPH</name>
<dbReference type="InterPro" id="IPR012318">
    <property type="entry name" value="HTH_CRP"/>
</dbReference>
<keyword evidence="3" id="KW-0804">Transcription</keyword>
<keyword evidence="7" id="KW-1185">Reference proteome</keyword>
<dbReference type="InterPro" id="IPR018490">
    <property type="entry name" value="cNMP-bd_dom_sf"/>
</dbReference>
<feature type="domain" description="HTH crp-type" evidence="5">
    <location>
        <begin position="148"/>
        <end position="213"/>
    </location>
</feature>
<feature type="region of interest" description="Disordered" evidence="4">
    <location>
        <begin position="236"/>
        <end position="260"/>
    </location>
</feature>
<dbReference type="InterPro" id="IPR036390">
    <property type="entry name" value="WH_DNA-bd_sf"/>
</dbReference>
<sequence>MDFQTSNHILAALTVEDRSLLRPLLQTVDLPRGAVIEAEDAIPPFVYFLEGGLASILAVTPHEDDKIEVGLYGREGMSGTAILHDVDHGPLRTVIQCAGSAQRVQFAKLQDLLVQRPAISAVFSKWQRVFAVQLAHTALSNGRNSLEKRLARWILMAHDRIGHELDLTHEFLSVMLGVRRAGVTTAIHMLEGEYLIKATRGRIVVLNRVGLKERAGAAYGVPEAYYERVLGRPVANFAEPDQPGRTEQSSTRIPAAASGT</sequence>
<organism evidence="6 7">
    <name type="scientific">Terrihabitans rhizophilus</name>
    <dbReference type="NCBI Taxonomy" id="3092662"/>
    <lineage>
        <taxon>Bacteria</taxon>
        <taxon>Pseudomonadati</taxon>
        <taxon>Pseudomonadota</taxon>
        <taxon>Alphaproteobacteria</taxon>
        <taxon>Hyphomicrobiales</taxon>
        <taxon>Terrihabitans</taxon>
    </lineage>
</organism>
<gene>
    <name evidence="6" type="ORF">SCD90_13750</name>
</gene>
<dbReference type="EMBL" id="JAXAFJ010000009">
    <property type="protein sequence ID" value="MDX6807130.1"/>
    <property type="molecule type" value="Genomic_DNA"/>
</dbReference>
<dbReference type="RefSeq" id="WP_319845252.1">
    <property type="nucleotide sequence ID" value="NZ_JAXAFJ010000009.1"/>
</dbReference>
<keyword evidence="2" id="KW-0238">DNA-binding</keyword>
<proteinExistence type="predicted"/>
<evidence type="ECO:0000256" key="3">
    <source>
        <dbReference type="ARBA" id="ARBA00023163"/>
    </source>
</evidence>
<dbReference type="SUPFAM" id="SSF46785">
    <property type="entry name" value="Winged helix' DNA-binding domain"/>
    <property type="match status" value="1"/>
</dbReference>
<comment type="caution">
    <text evidence="6">The sequence shown here is derived from an EMBL/GenBank/DDBJ whole genome shotgun (WGS) entry which is preliminary data.</text>
</comment>